<comment type="caution">
    <text evidence="6">The sequence shown here is derived from an EMBL/GenBank/DDBJ whole genome shotgun (WGS) entry which is preliminary data.</text>
</comment>
<gene>
    <name evidence="6" type="ORF">ENE74_08830</name>
</gene>
<sequence length="495" mass="54017">MNIKAGMLLALAMTISHAADAQTAEQKLTLIGELAPKDAKDIADSTFSIGTETIDRDFSRYDAFKAYLAPLGAKHARLQSGWARTDKGSGRYDFKWLDPIVDDMNAKGVRPWISLGYGNPAYEGGGSAQRDTDLPKGVGRAAWLNYVRAIVTRYRGKVDYWELWNEPDLIAYKFTADEFAAFAAETAKVVRAVQPDATISIAGFAGSGSRKEGDFVRQATRKFVELGGRGLANVVGIHIYNARPEGANAAMDALIPDVRAIDPGLTLRQGESGAPSINAPFFALSNMWWTEEAQAKWVLRRMLNDVSRGMWTSVFTITDLHYSTQAEQQAGFNSSAARKASAMAFNTKGLLETRRYDGTGKNDDKTVVRPKQGYRAMQAVTSIFDARLKPATDAVCAASNPAITVAPFRRDDGQVAIAAWRSTDRPGEKPLHEDVDVRCTGITFTGEPVYADLLTNMVYRTKDMVGADSGALTIKGLPVYDAPVLISDTALIDMW</sequence>
<dbReference type="Proteomes" id="UP000282977">
    <property type="component" value="Unassembled WGS sequence"/>
</dbReference>
<protein>
    <recommendedName>
        <fullName evidence="5">Glycosyl hydrolases family 39 N-terminal catalytic domain-containing protein</fullName>
    </recommendedName>
</protein>
<accession>A0A437JAH5</accession>
<dbReference type="PANTHER" id="PTHR12631">
    <property type="entry name" value="ALPHA-L-IDURONIDASE"/>
    <property type="match status" value="1"/>
</dbReference>
<dbReference type="PANTHER" id="PTHR12631:SF10">
    <property type="entry name" value="BETA-XYLOSIDASE-LIKE PROTEIN-RELATED"/>
    <property type="match status" value="1"/>
</dbReference>
<dbReference type="OrthoDB" id="9815836at2"/>
<reference evidence="6 7" key="1">
    <citation type="submission" date="2019-01" db="EMBL/GenBank/DDBJ databases">
        <authorList>
            <person name="Chen W.-M."/>
        </authorList>
    </citation>
    <scope>NUCLEOTIDE SEQUENCE [LARGE SCALE GENOMIC DNA]</scope>
    <source>
        <strain evidence="6 7">TLA-22</strain>
    </source>
</reference>
<feature type="chain" id="PRO_5019528427" description="Glycosyl hydrolases family 39 N-terminal catalytic domain-containing protein" evidence="4">
    <location>
        <begin position="19"/>
        <end position="495"/>
    </location>
</feature>
<feature type="domain" description="Glycosyl hydrolases family 39 N-terminal catalytic" evidence="5">
    <location>
        <begin position="89"/>
        <end position="199"/>
    </location>
</feature>
<dbReference type="InterPro" id="IPR017853">
    <property type="entry name" value="GH"/>
</dbReference>
<dbReference type="InterPro" id="IPR049166">
    <property type="entry name" value="GH39_cat"/>
</dbReference>
<comment type="similarity">
    <text evidence="1">Belongs to the glycosyl hydrolase 39 family.</text>
</comment>
<keyword evidence="2" id="KW-0378">Hydrolase</keyword>
<dbReference type="EMBL" id="RZUL01000002">
    <property type="protein sequence ID" value="RVT42292.1"/>
    <property type="molecule type" value="Genomic_DNA"/>
</dbReference>
<evidence type="ECO:0000256" key="2">
    <source>
        <dbReference type="ARBA" id="ARBA00022801"/>
    </source>
</evidence>
<dbReference type="Gene3D" id="3.20.20.80">
    <property type="entry name" value="Glycosidases"/>
    <property type="match status" value="1"/>
</dbReference>
<evidence type="ECO:0000256" key="4">
    <source>
        <dbReference type="SAM" id="SignalP"/>
    </source>
</evidence>
<name>A0A437JAH5_9SPHN</name>
<evidence type="ECO:0000259" key="5">
    <source>
        <dbReference type="Pfam" id="PF01229"/>
    </source>
</evidence>
<dbReference type="GO" id="GO:0004553">
    <property type="term" value="F:hydrolase activity, hydrolyzing O-glycosyl compounds"/>
    <property type="evidence" value="ECO:0007669"/>
    <property type="project" value="TreeGrafter"/>
</dbReference>
<organism evidence="6 7">
    <name type="scientific">Sphingobium algorifonticola</name>
    <dbReference type="NCBI Taxonomy" id="2008318"/>
    <lineage>
        <taxon>Bacteria</taxon>
        <taxon>Pseudomonadati</taxon>
        <taxon>Pseudomonadota</taxon>
        <taxon>Alphaproteobacteria</taxon>
        <taxon>Sphingomonadales</taxon>
        <taxon>Sphingomonadaceae</taxon>
        <taxon>Sphingobium</taxon>
    </lineage>
</organism>
<dbReference type="Pfam" id="PF01229">
    <property type="entry name" value="Glyco_hydro_39"/>
    <property type="match status" value="1"/>
</dbReference>
<evidence type="ECO:0000256" key="3">
    <source>
        <dbReference type="ARBA" id="ARBA00023295"/>
    </source>
</evidence>
<evidence type="ECO:0000313" key="6">
    <source>
        <dbReference type="EMBL" id="RVT42292.1"/>
    </source>
</evidence>
<dbReference type="AlphaFoldDB" id="A0A437JAH5"/>
<feature type="signal peptide" evidence="4">
    <location>
        <begin position="1"/>
        <end position="18"/>
    </location>
</feature>
<dbReference type="InterPro" id="IPR051923">
    <property type="entry name" value="Glycosyl_Hydrolase_39"/>
</dbReference>
<proteinExistence type="inferred from homology"/>
<keyword evidence="4" id="KW-0732">Signal</keyword>
<evidence type="ECO:0000313" key="7">
    <source>
        <dbReference type="Proteomes" id="UP000282977"/>
    </source>
</evidence>
<evidence type="ECO:0000256" key="1">
    <source>
        <dbReference type="ARBA" id="ARBA00008875"/>
    </source>
</evidence>
<keyword evidence="7" id="KW-1185">Reference proteome</keyword>
<dbReference type="SUPFAM" id="SSF51445">
    <property type="entry name" value="(Trans)glycosidases"/>
    <property type="match status" value="1"/>
</dbReference>
<keyword evidence="3" id="KW-0326">Glycosidase</keyword>
<dbReference type="RefSeq" id="WP_127690468.1">
    <property type="nucleotide sequence ID" value="NZ_RZUL01000002.1"/>
</dbReference>